<proteinExistence type="predicted"/>
<keyword evidence="2" id="KW-0472">Membrane</keyword>
<dbReference type="PANTHER" id="PTHR33538:SF2">
    <property type="entry name" value="PROTEIN GAMETE EXPRESSED 1"/>
    <property type="match status" value="1"/>
</dbReference>
<evidence type="ECO:0000256" key="1">
    <source>
        <dbReference type="SAM" id="MobiDB-lite"/>
    </source>
</evidence>
<feature type="transmembrane region" description="Helical" evidence="2">
    <location>
        <begin position="61"/>
        <end position="84"/>
    </location>
</feature>
<organism evidence="3 4">
    <name type="scientific">Nephila pilipes</name>
    <name type="common">Giant wood spider</name>
    <name type="synonym">Nephila maculata</name>
    <dbReference type="NCBI Taxonomy" id="299642"/>
    <lineage>
        <taxon>Eukaryota</taxon>
        <taxon>Metazoa</taxon>
        <taxon>Ecdysozoa</taxon>
        <taxon>Arthropoda</taxon>
        <taxon>Chelicerata</taxon>
        <taxon>Arachnida</taxon>
        <taxon>Araneae</taxon>
        <taxon>Araneomorphae</taxon>
        <taxon>Entelegynae</taxon>
        <taxon>Araneoidea</taxon>
        <taxon>Nephilidae</taxon>
        <taxon>Nephila</taxon>
    </lineage>
</organism>
<comment type="caution">
    <text evidence="3">The sequence shown here is derived from an EMBL/GenBank/DDBJ whole genome shotgun (WGS) entry which is preliminary data.</text>
</comment>
<keyword evidence="2" id="KW-1133">Transmembrane helix</keyword>
<feature type="compositionally biased region" description="Polar residues" evidence="1">
    <location>
        <begin position="257"/>
        <end position="275"/>
    </location>
</feature>
<name>A0A8X6UGZ6_NEPPI</name>
<accession>A0A8X6UGZ6</accession>
<dbReference type="EMBL" id="BMAW01129807">
    <property type="protein sequence ID" value="GFU32042.1"/>
    <property type="molecule type" value="Genomic_DNA"/>
</dbReference>
<keyword evidence="2" id="KW-0812">Transmembrane</keyword>
<sequence length="332" mass="37874">MQQIALRDQKQLIYNGRILNTELQKSQDQARNAFEDFKSATNEQKLLIFEVFDRIKGLQHFVLGEFTSIYTFAYYMAGVFVIYILTSLPQTANARIWLLLLISGNAVLERILMSYNLDAEMSKLFPLDVNKCIRSTLLERVHANYNTINNELLKEIQRQNFELQEAFKSMKSLHLLSSPLQNSKLEVLQSRNNVNYESSINHSVTSISSSSSSVSKEKIKKFHSPIDTPNQIGIIKKLTNSAKRMKKMAEKTPVEAKSNQKTNASSKEITLLSSKENIDENGLPQKRYNLRSRVNSPAQSPYSSRLSPANPKDLVDSVVERLENELPISKRI</sequence>
<evidence type="ECO:0000313" key="3">
    <source>
        <dbReference type="EMBL" id="GFU32042.1"/>
    </source>
</evidence>
<evidence type="ECO:0000256" key="2">
    <source>
        <dbReference type="SAM" id="Phobius"/>
    </source>
</evidence>
<keyword evidence="4" id="KW-1185">Reference proteome</keyword>
<dbReference type="InterPro" id="IPR040346">
    <property type="entry name" value="GEX1/Brambleberry"/>
</dbReference>
<dbReference type="AlphaFoldDB" id="A0A8X6UGZ6"/>
<protein>
    <submittedName>
        <fullName evidence="3">Gamete expressed protein</fullName>
    </submittedName>
</protein>
<dbReference type="Proteomes" id="UP000887013">
    <property type="component" value="Unassembled WGS sequence"/>
</dbReference>
<gene>
    <name evidence="3" type="primary">NCL1_38277</name>
    <name evidence="3" type="ORF">NPIL_81701</name>
</gene>
<evidence type="ECO:0000313" key="4">
    <source>
        <dbReference type="Proteomes" id="UP000887013"/>
    </source>
</evidence>
<feature type="compositionally biased region" description="Polar residues" evidence="1">
    <location>
        <begin position="292"/>
        <end position="307"/>
    </location>
</feature>
<dbReference type="OrthoDB" id="377549at2759"/>
<dbReference type="PANTHER" id="PTHR33538">
    <property type="entry name" value="PROTEIN GAMETE EXPRESSED 1"/>
    <property type="match status" value="1"/>
</dbReference>
<feature type="region of interest" description="Disordered" evidence="1">
    <location>
        <begin position="250"/>
        <end position="311"/>
    </location>
</feature>
<reference evidence="3" key="1">
    <citation type="submission" date="2020-08" db="EMBL/GenBank/DDBJ databases">
        <title>Multicomponent nature underlies the extraordinary mechanical properties of spider dragline silk.</title>
        <authorList>
            <person name="Kono N."/>
            <person name="Nakamura H."/>
            <person name="Mori M."/>
            <person name="Yoshida Y."/>
            <person name="Ohtoshi R."/>
            <person name="Malay A.D."/>
            <person name="Moran D.A.P."/>
            <person name="Tomita M."/>
            <person name="Numata K."/>
            <person name="Arakawa K."/>
        </authorList>
    </citation>
    <scope>NUCLEOTIDE SEQUENCE</scope>
</reference>